<gene>
    <name evidence="2" type="ORF">MPLDJ20_20730</name>
</gene>
<dbReference type="Proteomes" id="UP000046373">
    <property type="component" value="Unassembled WGS sequence"/>
</dbReference>
<feature type="region of interest" description="Disordered" evidence="1">
    <location>
        <begin position="46"/>
        <end position="70"/>
    </location>
</feature>
<accession>A0A090F5F8</accession>
<feature type="compositionally biased region" description="Basic and acidic residues" evidence="1">
    <location>
        <begin position="46"/>
        <end position="58"/>
    </location>
</feature>
<dbReference type="AlphaFoldDB" id="A0A090F5F8"/>
<proteinExistence type="predicted"/>
<protein>
    <submittedName>
        <fullName evidence="2">Uncharacterized protein</fullName>
    </submittedName>
</protein>
<evidence type="ECO:0000313" key="2">
    <source>
        <dbReference type="EMBL" id="CDX36898.1"/>
    </source>
</evidence>
<evidence type="ECO:0000256" key="1">
    <source>
        <dbReference type="SAM" id="MobiDB-lite"/>
    </source>
</evidence>
<sequence length="70" mass="7655">MRRWTVYHVDFEAGGSSPLLTEIGSVEADNLLAAVMKAQALWPDEKSMTVRPAGDDSRSAQPPVPIRDTD</sequence>
<name>A0A090F5F8_MESPL</name>
<dbReference type="GeneID" id="31890877"/>
<reference evidence="2 3" key="1">
    <citation type="submission" date="2014-08" db="EMBL/GenBank/DDBJ databases">
        <authorList>
            <person name="Moulin Lionel"/>
        </authorList>
    </citation>
    <scope>NUCLEOTIDE SEQUENCE [LARGE SCALE GENOMIC DNA]</scope>
</reference>
<evidence type="ECO:0000313" key="3">
    <source>
        <dbReference type="Proteomes" id="UP000046373"/>
    </source>
</evidence>
<organism evidence="2 3">
    <name type="scientific">Mesorhizobium plurifarium</name>
    <dbReference type="NCBI Taxonomy" id="69974"/>
    <lineage>
        <taxon>Bacteria</taxon>
        <taxon>Pseudomonadati</taxon>
        <taxon>Pseudomonadota</taxon>
        <taxon>Alphaproteobacteria</taxon>
        <taxon>Hyphomicrobiales</taxon>
        <taxon>Phyllobacteriaceae</taxon>
        <taxon>Mesorhizobium</taxon>
    </lineage>
</organism>
<dbReference type="EMBL" id="CCNB01000012">
    <property type="protein sequence ID" value="CDX36898.1"/>
    <property type="molecule type" value="Genomic_DNA"/>
</dbReference>